<dbReference type="Pfam" id="PF18909">
    <property type="entry name" value="dGTP_diPhyd_N"/>
    <property type="match status" value="1"/>
</dbReference>
<dbReference type="EMBL" id="MT141865">
    <property type="protein sequence ID" value="QJA71341.1"/>
    <property type="molecule type" value="Genomic_DNA"/>
</dbReference>
<evidence type="ECO:0000259" key="1">
    <source>
        <dbReference type="Pfam" id="PF18909"/>
    </source>
</evidence>
<organism evidence="2">
    <name type="scientific">viral metagenome</name>
    <dbReference type="NCBI Taxonomy" id="1070528"/>
    <lineage>
        <taxon>unclassified sequences</taxon>
        <taxon>metagenomes</taxon>
        <taxon>organismal metagenomes</taxon>
    </lineage>
</organism>
<dbReference type="InterPro" id="IPR044038">
    <property type="entry name" value="dATP/dGTP_diPOhydrolase_N"/>
</dbReference>
<evidence type="ECO:0000313" key="2">
    <source>
        <dbReference type="EMBL" id="QJA71341.1"/>
    </source>
</evidence>
<name>A0A6M3JQF8_9ZZZZ</name>
<reference evidence="2" key="1">
    <citation type="submission" date="2020-03" db="EMBL/GenBank/DDBJ databases">
        <title>The deep terrestrial virosphere.</title>
        <authorList>
            <person name="Holmfeldt K."/>
            <person name="Nilsson E."/>
            <person name="Simone D."/>
            <person name="Lopez-Fernandez M."/>
            <person name="Wu X."/>
            <person name="de Brujin I."/>
            <person name="Lundin D."/>
            <person name="Andersson A."/>
            <person name="Bertilsson S."/>
            <person name="Dopson M."/>
        </authorList>
    </citation>
    <scope>NUCLEOTIDE SEQUENCE</scope>
    <source>
        <strain evidence="2">MM415A03257</strain>
    </source>
</reference>
<proteinExistence type="predicted"/>
<accession>A0A6M3JQF8</accession>
<sequence length="109" mass="12480">MSFMIKDSGARETFASGMVRDTTEGKINYLLTRDGPMYERWARHLTKGAGKYDKRNWMKASGPEELERACESATRHFEQWLRGETDEDHAAAVIFNINEVEYIKSQTGG</sequence>
<feature type="domain" description="dATP/dGTP diphosphohydrolase N-terminal" evidence="1">
    <location>
        <begin position="24"/>
        <end position="97"/>
    </location>
</feature>
<protein>
    <recommendedName>
        <fullName evidence="1">dATP/dGTP diphosphohydrolase N-terminal domain-containing protein</fullName>
    </recommendedName>
</protein>
<gene>
    <name evidence="2" type="ORF">MM415A03257_0008</name>
</gene>
<dbReference type="AlphaFoldDB" id="A0A6M3JQF8"/>